<dbReference type="AlphaFoldDB" id="A0A6M3LL34"/>
<evidence type="ECO:0000256" key="1">
    <source>
        <dbReference type="SAM" id="Coils"/>
    </source>
</evidence>
<feature type="coiled-coil region" evidence="1">
    <location>
        <begin position="16"/>
        <end position="43"/>
    </location>
</feature>
<reference evidence="2" key="1">
    <citation type="submission" date="2020-03" db="EMBL/GenBank/DDBJ databases">
        <title>The deep terrestrial virosphere.</title>
        <authorList>
            <person name="Holmfeldt K."/>
            <person name="Nilsson E."/>
            <person name="Simone D."/>
            <person name="Lopez-Fernandez M."/>
            <person name="Wu X."/>
            <person name="de Brujin I."/>
            <person name="Lundin D."/>
            <person name="Andersson A."/>
            <person name="Bertilsson S."/>
            <person name="Dopson M."/>
        </authorList>
    </citation>
    <scope>NUCLEOTIDE SEQUENCE</scope>
    <source>
        <strain evidence="2">MM415B04971</strain>
    </source>
</reference>
<sequence length="47" mass="5628">MSYMVPHEYSLLTELTKENQDLMKELLAEIKSLRKEIKEREVKFGEV</sequence>
<dbReference type="EMBL" id="MT143365">
    <property type="protein sequence ID" value="QJA96036.1"/>
    <property type="molecule type" value="Genomic_DNA"/>
</dbReference>
<gene>
    <name evidence="2" type="ORF">MM415B04971_0003</name>
</gene>
<accession>A0A6M3LL34</accession>
<name>A0A6M3LL34_9ZZZZ</name>
<protein>
    <submittedName>
        <fullName evidence="2">Uncharacterized protein</fullName>
    </submittedName>
</protein>
<evidence type="ECO:0000313" key="2">
    <source>
        <dbReference type="EMBL" id="QJA96036.1"/>
    </source>
</evidence>
<keyword evidence="1" id="KW-0175">Coiled coil</keyword>
<proteinExistence type="predicted"/>
<organism evidence="2">
    <name type="scientific">viral metagenome</name>
    <dbReference type="NCBI Taxonomy" id="1070528"/>
    <lineage>
        <taxon>unclassified sequences</taxon>
        <taxon>metagenomes</taxon>
        <taxon>organismal metagenomes</taxon>
    </lineage>
</organism>